<keyword evidence="5" id="KW-0813">Transport</keyword>
<reference evidence="7" key="2">
    <citation type="submission" date="2025-08" db="UniProtKB">
        <authorList>
            <consortium name="Ensembl"/>
        </authorList>
    </citation>
    <scope>IDENTIFICATION</scope>
</reference>
<evidence type="ECO:0000256" key="4">
    <source>
        <dbReference type="ARBA" id="ARBA00023004"/>
    </source>
</evidence>
<dbReference type="InterPro" id="IPR000971">
    <property type="entry name" value="Globin"/>
</dbReference>
<dbReference type="GO" id="GO:0046872">
    <property type="term" value="F:metal ion binding"/>
    <property type="evidence" value="ECO:0007669"/>
    <property type="project" value="UniProtKB-KW"/>
</dbReference>
<reference evidence="7" key="1">
    <citation type="submission" date="2021-06" db="EMBL/GenBank/DDBJ databases">
        <authorList>
            <consortium name="Wellcome Sanger Institute Data Sharing"/>
        </authorList>
    </citation>
    <scope>NUCLEOTIDE SEQUENCE [LARGE SCALE GENOMIC DNA]</scope>
</reference>
<dbReference type="Gene3D" id="1.10.490.10">
    <property type="entry name" value="Globins"/>
    <property type="match status" value="1"/>
</dbReference>
<dbReference type="GO" id="GO:0005344">
    <property type="term" value="F:oxygen carrier activity"/>
    <property type="evidence" value="ECO:0007669"/>
    <property type="project" value="UniProtKB-KW"/>
</dbReference>
<evidence type="ECO:0000313" key="8">
    <source>
        <dbReference type="Proteomes" id="UP000694620"/>
    </source>
</evidence>
<keyword evidence="2 5" id="KW-0349">Heme</keyword>
<reference evidence="7" key="3">
    <citation type="submission" date="2025-09" db="UniProtKB">
        <authorList>
            <consortium name="Ensembl"/>
        </authorList>
    </citation>
    <scope>IDENTIFICATION</scope>
</reference>
<name>A0A8C4X8F6_ERPCA</name>
<evidence type="ECO:0000256" key="2">
    <source>
        <dbReference type="ARBA" id="ARBA00022617"/>
    </source>
</evidence>
<evidence type="ECO:0000259" key="6">
    <source>
        <dbReference type="Pfam" id="PF00042"/>
    </source>
</evidence>
<evidence type="ECO:0000256" key="3">
    <source>
        <dbReference type="ARBA" id="ARBA00022723"/>
    </source>
</evidence>
<organism evidence="7 8">
    <name type="scientific">Erpetoichthys calabaricus</name>
    <name type="common">Rope fish</name>
    <name type="synonym">Calamoichthys calabaricus</name>
    <dbReference type="NCBI Taxonomy" id="27687"/>
    <lineage>
        <taxon>Eukaryota</taxon>
        <taxon>Metazoa</taxon>
        <taxon>Chordata</taxon>
        <taxon>Craniata</taxon>
        <taxon>Vertebrata</taxon>
        <taxon>Euteleostomi</taxon>
        <taxon>Actinopterygii</taxon>
        <taxon>Polypteriformes</taxon>
        <taxon>Polypteridae</taxon>
        <taxon>Erpetoichthys</taxon>
    </lineage>
</organism>
<dbReference type="GO" id="GO:0019825">
    <property type="term" value="F:oxygen binding"/>
    <property type="evidence" value="ECO:0007669"/>
    <property type="project" value="InterPro"/>
</dbReference>
<dbReference type="SUPFAM" id="SSF46458">
    <property type="entry name" value="Globin-like"/>
    <property type="match status" value="1"/>
</dbReference>
<feature type="domain" description="Globin" evidence="6">
    <location>
        <begin position="36"/>
        <end position="70"/>
    </location>
</feature>
<dbReference type="Ensembl" id="ENSECRT00000013459.1">
    <property type="protein sequence ID" value="ENSECRP00000013229.1"/>
    <property type="gene ID" value="ENSECRG00000008814.1"/>
</dbReference>
<dbReference type="AlphaFoldDB" id="A0A8C4X8F6"/>
<keyword evidence="5" id="KW-0561">Oxygen transport</keyword>
<evidence type="ECO:0000256" key="1">
    <source>
        <dbReference type="ARBA" id="ARBA00008705"/>
    </source>
</evidence>
<dbReference type="GeneTree" id="ENSGT00980000202237"/>
<keyword evidence="3" id="KW-0479">Metal-binding</keyword>
<comment type="similarity">
    <text evidence="1 5">Belongs to the globin family.</text>
</comment>
<sequence>MSDCVTVLSFWAMRLIPDAMGRLFSYVLTSSSCILNLFETHPDVQKLFPKFSGLPKEQLQNNPNLQAHGEIQHKIPLVNFQVLQAFKSSMACSDAHAQNNVMKITYIKFYQDLGF</sequence>
<keyword evidence="4" id="KW-0408">Iron</keyword>
<dbReference type="InterPro" id="IPR012292">
    <property type="entry name" value="Globin/Proto"/>
</dbReference>
<keyword evidence="8" id="KW-1185">Reference proteome</keyword>
<protein>
    <recommendedName>
        <fullName evidence="6">Globin domain-containing protein</fullName>
    </recommendedName>
</protein>
<accession>A0A8C4X8F6</accession>
<evidence type="ECO:0000256" key="5">
    <source>
        <dbReference type="RuleBase" id="RU000356"/>
    </source>
</evidence>
<dbReference type="Proteomes" id="UP000694620">
    <property type="component" value="Chromosome 12"/>
</dbReference>
<dbReference type="GO" id="GO:0020037">
    <property type="term" value="F:heme binding"/>
    <property type="evidence" value="ECO:0007669"/>
    <property type="project" value="InterPro"/>
</dbReference>
<proteinExistence type="inferred from homology"/>
<evidence type="ECO:0000313" key="7">
    <source>
        <dbReference type="Ensembl" id="ENSECRP00000013229.1"/>
    </source>
</evidence>
<dbReference type="Pfam" id="PF00042">
    <property type="entry name" value="Globin"/>
    <property type="match status" value="1"/>
</dbReference>
<dbReference type="InterPro" id="IPR009050">
    <property type="entry name" value="Globin-like_sf"/>
</dbReference>